<dbReference type="SUPFAM" id="SSF52540">
    <property type="entry name" value="P-loop containing nucleoside triphosphate hydrolases"/>
    <property type="match status" value="1"/>
</dbReference>
<dbReference type="PANTHER" id="PTHR16305">
    <property type="entry name" value="TESTICULAR SOLUBLE ADENYLYL CYCLASE"/>
    <property type="match status" value="1"/>
</dbReference>
<dbReference type="GO" id="GO:0004016">
    <property type="term" value="F:adenylate cyclase activity"/>
    <property type="evidence" value="ECO:0007669"/>
    <property type="project" value="TreeGrafter"/>
</dbReference>
<dbReference type="EMBL" id="QUAK01000080">
    <property type="protein sequence ID" value="RFU85908.1"/>
    <property type="molecule type" value="Genomic_DNA"/>
</dbReference>
<feature type="coiled-coil region" evidence="3">
    <location>
        <begin position="970"/>
        <end position="997"/>
    </location>
</feature>
<evidence type="ECO:0000256" key="1">
    <source>
        <dbReference type="ARBA" id="ARBA00022741"/>
    </source>
</evidence>
<feature type="domain" description="Orc1-like AAA ATPase" evidence="4">
    <location>
        <begin position="5"/>
        <end position="171"/>
    </location>
</feature>
<evidence type="ECO:0000256" key="2">
    <source>
        <dbReference type="ARBA" id="ARBA00022840"/>
    </source>
</evidence>
<dbReference type="InterPro" id="IPR041664">
    <property type="entry name" value="AAA_16"/>
</dbReference>
<dbReference type="OrthoDB" id="134712at2"/>
<dbReference type="InterPro" id="IPR011990">
    <property type="entry name" value="TPR-like_helical_dom_sf"/>
</dbReference>
<protein>
    <submittedName>
        <fullName evidence="5">ATPase</fullName>
    </submittedName>
</protein>
<dbReference type="AlphaFoldDB" id="A0A372M4N9"/>
<evidence type="ECO:0000259" key="4">
    <source>
        <dbReference type="Pfam" id="PF13191"/>
    </source>
</evidence>
<sequence>MTPVLIGRDHPAARLRADIERATQSHGGLVLVTGEAGIGKTSLVTEAAGTARDLGALVLTGTCWSSGSAPGYWPWVQVVRGLRRALGEDALAAAQEAAGSSLSVLLGEARPLDDPSSAFRVYDAVTTALVTVSQDRPVMVVLDDLHWSDSASLKLLEFAAGHAWFERLLLVGTYRDAEVETEGHPLRTEFAPLTAKAGTLALTGLDTAGTGELITRVAGRAPDPELAAEVWRRTGGNPFFVEQTARLWAGGGSVSAIAPGVREAVRHRLDLLPPAVAALLGTAAVLGREFHRQVLAAVAGDPVAHVDRLLGQAVTARLVASLGGGRFGFAHDLVRETLQEAFDETEAGARHAAVVTAVEAAPSLADKLLLSDLARHAHLAGDAVPAEAAVRIMQEAARDAAGRLAYDEQLTHLRRAEACARRLSDPAGRVLVLLDLADACDHFGESAEARTRYDEATALAREQGDAELLARVALTCYGHAHHTDPAGADAAIQLLREAYTAVVGPAGADRRPERLAQDLSIRTAVLARRHEDDEALGFSLWARHHSIWGPGTAAERLALIEELILIARRRGDADGEMFARALRWVALLELGDPRTLDAYHTYVAFCEKQDLPRAGVSAAIDQSIVTGLLGRFTQSESFLAESLAFGERTGLHDHFTALLEHHRWTLALLQGRADDAARIARTVERHHPCPRLLAGITAIEASGTAVARGLGRLDPPPGAEDTAGERLVQRARDTEAAVAHARELLGRGAEPDRGFLPLRLRFQAQAAAASGDPELIGEALRALEPFEGQWAVSLFGWDVSGPIAHWTAVCEAALGHWEAAAEGFERAHRSAERLTARPWSVEARSRLAEVRIASGADAAKLLEEVEREAAELGMRHVVRRVAGLRAAAPAGAHQQVADEQLPSYRYEFRPDGPVWNLTYEGTTVHLPDAKGLRDLRTLLSRPGTDIPAVQLLAPAGGAEVVAAGSLGGDAVLDEEAKRQYRRRLERLDEEIDRAAAAGDSGRAAEYDRERAALLDELRLAAGLGGRARRLGDEAERARKAVTARIRDTLRRIDARHPALGEHLRGAVSTGLTCAYRPGGAVPDWRL</sequence>
<keyword evidence="1" id="KW-0547">Nucleotide-binding</keyword>
<keyword evidence="3" id="KW-0175">Coiled coil</keyword>
<dbReference type="Gene3D" id="3.40.50.300">
    <property type="entry name" value="P-loop containing nucleotide triphosphate hydrolases"/>
    <property type="match status" value="1"/>
</dbReference>
<proteinExistence type="predicted"/>
<accession>A0A372M4N9</accession>
<dbReference type="PANTHER" id="PTHR16305:SF28">
    <property type="entry name" value="GUANYLATE CYCLASE DOMAIN-CONTAINING PROTEIN"/>
    <property type="match status" value="1"/>
</dbReference>
<organism evidence="5 6">
    <name type="scientific">Streptomyces triticagri</name>
    <dbReference type="NCBI Taxonomy" id="2293568"/>
    <lineage>
        <taxon>Bacteria</taxon>
        <taxon>Bacillati</taxon>
        <taxon>Actinomycetota</taxon>
        <taxon>Actinomycetes</taxon>
        <taxon>Kitasatosporales</taxon>
        <taxon>Streptomycetaceae</taxon>
        <taxon>Streptomyces</taxon>
    </lineage>
</organism>
<evidence type="ECO:0000313" key="6">
    <source>
        <dbReference type="Proteomes" id="UP000263094"/>
    </source>
</evidence>
<dbReference type="InterPro" id="IPR027417">
    <property type="entry name" value="P-loop_NTPase"/>
</dbReference>
<evidence type="ECO:0000313" key="5">
    <source>
        <dbReference type="EMBL" id="RFU85908.1"/>
    </source>
</evidence>
<keyword evidence="2" id="KW-0067">ATP-binding</keyword>
<dbReference type="GO" id="GO:0005524">
    <property type="term" value="F:ATP binding"/>
    <property type="evidence" value="ECO:0007669"/>
    <property type="project" value="UniProtKB-KW"/>
</dbReference>
<dbReference type="Gene3D" id="1.25.40.10">
    <property type="entry name" value="Tetratricopeptide repeat domain"/>
    <property type="match status" value="1"/>
</dbReference>
<evidence type="ECO:0000256" key="3">
    <source>
        <dbReference type="SAM" id="Coils"/>
    </source>
</evidence>
<dbReference type="Proteomes" id="UP000263094">
    <property type="component" value="Unassembled WGS sequence"/>
</dbReference>
<gene>
    <name evidence="5" type="ORF">DY218_14990</name>
</gene>
<reference evidence="5 6" key="1">
    <citation type="submission" date="2018-08" db="EMBL/GenBank/DDBJ databases">
        <title>Isolation, diversity and antifungal activity of Actinobacteria from wheat.</title>
        <authorList>
            <person name="Han C."/>
        </authorList>
    </citation>
    <scope>NUCLEOTIDE SEQUENCE [LARGE SCALE GENOMIC DNA]</scope>
    <source>
        <strain evidence="5 6">NEAU-YY421</strain>
    </source>
</reference>
<name>A0A372M4N9_9ACTN</name>
<dbReference type="Pfam" id="PF13191">
    <property type="entry name" value="AAA_16"/>
    <property type="match status" value="1"/>
</dbReference>
<dbReference type="GO" id="GO:0005737">
    <property type="term" value="C:cytoplasm"/>
    <property type="evidence" value="ECO:0007669"/>
    <property type="project" value="TreeGrafter"/>
</dbReference>
<comment type="caution">
    <text evidence="5">The sequence shown here is derived from an EMBL/GenBank/DDBJ whole genome shotgun (WGS) entry which is preliminary data.</text>
</comment>
<keyword evidence="6" id="KW-1185">Reference proteome</keyword>
<dbReference type="RefSeq" id="WP_128556514.1">
    <property type="nucleotide sequence ID" value="NZ_QUAK01000080.1"/>
</dbReference>